<dbReference type="InterPro" id="IPR005158">
    <property type="entry name" value="BTAD"/>
</dbReference>
<dbReference type="GO" id="GO:0006355">
    <property type="term" value="P:regulation of DNA-templated transcription"/>
    <property type="evidence" value="ECO:0007669"/>
    <property type="project" value="InterPro"/>
</dbReference>
<organism evidence="3 4">
    <name type="scientific">Nocardia colli</name>
    <dbReference type="NCBI Taxonomy" id="2545717"/>
    <lineage>
        <taxon>Bacteria</taxon>
        <taxon>Bacillati</taxon>
        <taxon>Actinomycetota</taxon>
        <taxon>Actinomycetes</taxon>
        <taxon>Mycobacteriales</taxon>
        <taxon>Nocardiaceae</taxon>
        <taxon>Nocardia</taxon>
    </lineage>
</organism>
<dbReference type="PANTHER" id="PTHR47691:SF3">
    <property type="entry name" value="HTH-TYPE TRANSCRIPTIONAL REGULATOR RV0890C-RELATED"/>
    <property type="match status" value="1"/>
</dbReference>
<evidence type="ECO:0000256" key="1">
    <source>
        <dbReference type="SAM" id="MobiDB-lite"/>
    </source>
</evidence>
<sequence length="973" mass="103028">MEILVLGPVVVRADGAVLALDRPLERAALVCLALARGVAVPDSRLAAGLWGDEVRGRPVERLWSVVSRLRTTLGAHADVVERTAGGYRCTATMPDLLAAESASARVRAAELTGDHAAVRAESAAALGHWRGQALADVRSAPLVVAEARRLDTWHLELTIAGIAAAVESGDADEVVTELARLVSAHPVHETLGRLYALALYRTGRQADALSSLDRLRRAVTDRLGVAVTPETATLEQRMLRHDPLLRPSSDRGVAQRPAEVETSTTAEIPGPLTSFLGREREMPELLRQLADPAPVTLTGGPGCGKSRLAVEAARAVARGGRRVVTVQLAAVREGDLVGQAIAEAAGIDAAPGDEIPLLAAELDGALLLIDNAEHLAEEVSAIVAALSAAAPGLTSLITSQRPLGCAGEVVQLVSALDRRASLTLFADRAEIALDESVQADTVAICAAVDWLPLGIELAAGLTRTLSMNQLARRIVDTLRLLVGGTRDGVSDRHTSLRMALDCSYQILDPTTQSVLRGIGVFAGGFPPDAVAAVLPAGLGQDRIDTALAELEHRNLIAVLTDGTYRRCLLLETVRAYAQSQLTAEGEIAAARARHAQWCLAHVRSAAETHGDGSAEGAAAIFAEWPNIAEALDRAPGTPAAATAVQLAIAMHRPWLMRSWYAQAGRYYGPLLTGTDIPANDRAEALSRWAFHWMMIGKLDEAADLLDEAATLIDPSDSGLVAISVYYCRGCIDVERARYRHAIRTLLTAAEYARRAGNLQRESACIDACASAQLFAGDARSAVENYRRAADIDRAEGDEHGLARGLSNLAKALLGVGQMTEAAACAAESDDYAKRFDDSHILALTEQVRAGIAAAAGDLDAAEVHCRTALSLMGEEIGTADIDLADVLIERGALDEARELVNRVLDDSAPGQTTWLAALPVSAALAWAEGDYAAAATLVDETTAAHAASGFGWPRYVNRLDTVRRRLADRQNSE</sequence>
<dbReference type="EMBL" id="VXLC01000003">
    <property type="protein sequence ID" value="KAA8888896.1"/>
    <property type="molecule type" value="Genomic_DNA"/>
</dbReference>
<reference evidence="3 4" key="1">
    <citation type="submission" date="2019-09" db="EMBL/GenBank/DDBJ databases">
        <authorList>
            <person name="Wang X."/>
        </authorList>
    </citation>
    <scope>NUCLEOTIDE SEQUENCE [LARGE SCALE GENOMIC DNA]</scope>
    <source>
        <strain evidence="3 4">CICC 11023</strain>
    </source>
</reference>
<dbReference type="PANTHER" id="PTHR47691">
    <property type="entry name" value="REGULATOR-RELATED"/>
    <property type="match status" value="1"/>
</dbReference>
<evidence type="ECO:0000313" key="4">
    <source>
        <dbReference type="Proteomes" id="UP000323876"/>
    </source>
</evidence>
<dbReference type="GO" id="GO:0003677">
    <property type="term" value="F:DNA binding"/>
    <property type="evidence" value="ECO:0007669"/>
    <property type="project" value="InterPro"/>
</dbReference>
<dbReference type="InterPro" id="IPR027417">
    <property type="entry name" value="P-loop_NTPase"/>
</dbReference>
<dbReference type="SUPFAM" id="SSF52540">
    <property type="entry name" value="P-loop containing nucleoside triphosphate hydrolases"/>
    <property type="match status" value="1"/>
</dbReference>
<dbReference type="InterPro" id="IPR016032">
    <property type="entry name" value="Sig_transdc_resp-reg_C-effctor"/>
</dbReference>
<dbReference type="Pfam" id="PF03704">
    <property type="entry name" value="BTAD"/>
    <property type="match status" value="1"/>
</dbReference>
<dbReference type="Proteomes" id="UP000323876">
    <property type="component" value="Unassembled WGS sequence"/>
</dbReference>
<dbReference type="SUPFAM" id="SSF48452">
    <property type="entry name" value="TPR-like"/>
    <property type="match status" value="2"/>
</dbReference>
<dbReference type="Gene3D" id="1.10.10.10">
    <property type="entry name" value="Winged helix-like DNA-binding domain superfamily/Winged helix DNA-binding domain"/>
    <property type="match status" value="1"/>
</dbReference>
<feature type="domain" description="Bacterial transcriptional activator" evidence="2">
    <location>
        <begin position="94"/>
        <end position="239"/>
    </location>
</feature>
<evidence type="ECO:0000313" key="3">
    <source>
        <dbReference type="EMBL" id="KAA8888896.1"/>
    </source>
</evidence>
<dbReference type="Gene3D" id="1.25.40.10">
    <property type="entry name" value="Tetratricopeptide repeat domain"/>
    <property type="match status" value="2"/>
</dbReference>
<dbReference type="InterPro" id="IPR011990">
    <property type="entry name" value="TPR-like_helical_dom_sf"/>
</dbReference>
<dbReference type="RefSeq" id="WP_150401171.1">
    <property type="nucleotide sequence ID" value="NZ_VXLC01000003.1"/>
</dbReference>
<dbReference type="CDD" id="cd15831">
    <property type="entry name" value="BTAD"/>
    <property type="match status" value="1"/>
</dbReference>
<dbReference type="Gene3D" id="3.40.50.300">
    <property type="entry name" value="P-loop containing nucleotide triphosphate hydrolases"/>
    <property type="match status" value="1"/>
</dbReference>
<protein>
    <submittedName>
        <fullName evidence="3">AfsR/SARP family transcriptional regulator</fullName>
    </submittedName>
</protein>
<evidence type="ECO:0000259" key="2">
    <source>
        <dbReference type="SMART" id="SM01043"/>
    </source>
</evidence>
<gene>
    <name evidence="3" type="ORF">F3087_07795</name>
</gene>
<dbReference type="SUPFAM" id="SSF46894">
    <property type="entry name" value="C-terminal effector domain of the bipartite response regulators"/>
    <property type="match status" value="1"/>
</dbReference>
<dbReference type="InterPro" id="IPR036388">
    <property type="entry name" value="WH-like_DNA-bd_sf"/>
</dbReference>
<proteinExistence type="predicted"/>
<dbReference type="OrthoDB" id="4492184at2"/>
<keyword evidence="4" id="KW-1185">Reference proteome</keyword>
<dbReference type="AlphaFoldDB" id="A0A5N0EIV1"/>
<comment type="caution">
    <text evidence="3">The sequence shown here is derived from an EMBL/GenBank/DDBJ whole genome shotgun (WGS) entry which is preliminary data.</text>
</comment>
<name>A0A5N0EIV1_9NOCA</name>
<accession>A0A5N0EIV1</accession>
<feature type="region of interest" description="Disordered" evidence="1">
    <location>
        <begin position="244"/>
        <end position="271"/>
    </location>
</feature>
<dbReference type="SMART" id="SM01043">
    <property type="entry name" value="BTAD"/>
    <property type="match status" value="1"/>
</dbReference>